<feature type="compositionally biased region" description="Polar residues" evidence="5">
    <location>
        <begin position="283"/>
        <end position="292"/>
    </location>
</feature>
<dbReference type="SUPFAM" id="SSF47095">
    <property type="entry name" value="HMG-box"/>
    <property type="match status" value="1"/>
</dbReference>
<dbReference type="InterPro" id="IPR050140">
    <property type="entry name" value="SRY-related_HMG-box_TF-like"/>
</dbReference>
<feature type="DNA-binding region" description="HMG box" evidence="4">
    <location>
        <begin position="309"/>
        <end position="377"/>
    </location>
</feature>
<feature type="compositionally biased region" description="Low complexity" evidence="5">
    <location>
        <begin position="386"/>
        <end position="408"/>
    </location>
</feature>
<feature type="region of interest" description="Disordered" evidence="5">
    <location>
        <begin position="176"/>
        <end position="197"/>
    </location>
</feature>
<dbReference type="CDD" id="cd22028">
    <property type="entry name" value="HMG-box_SoxA_SoxB_SoxG"/>
    <property type="match status" value="1"/>
</dbReference>
<feature type="compositionally biased region" description="Low complexity" evidence="5">
    <location>
        <begin position="427"/>
        <end position="436"/>
    </location>
</feature>
<feature type="region of interest" description="Disordered" evidence="5">
    <location>
        <begin position="267"/>
        <end position="311"/>
    </location>
</feature>
<feature type="region of interest" description="Disordered" evidence="5">
    <location>
        <begin position="363"/>
        <end position="450"/>
    </location>
</feature>
<dbReference type="FunFam" id="1.10.30.10:FF:000002">
    <property type="entry name" value="transcription factor Sox-2"/>
    <property type="match status" value="1"/>
</dbReference>
<evidence type="ECO:0000313" key="8">
    <source>
        <dbReference type="WBParaSite" id="Gr19_v10_g847.t1"/>
    </source>
</evidence>
<dbReference type="Pfam" id="PF00505">
    <property type="entry name" value="HMG_box"/>
    <property type="match status" value="1"/>
</dbReference>
<name>A0A914I8J0_GLORO</name>
<feature type="compositionally biased region" description="Basic residues" evidence="5">
    <location>
        <begin position="409"/>
        <end position="426"/>
    </location>
</feature>
<feature type="compositionally biased region" description="Polar residues" evidence="5">
    <location>
        <begin position="68"/>
        <end position="83"/>
    </location>
</feature>
<dbReference type="GO" id="GO:0001228">
    <property type="term" value="F:DNA-binding transcription activator activity, RNA polymerase II-specific"/>
    <property type="evidence" value="ECO:0007669"/>
    <property type="project" value="TreeGrafter"/>
</dbReference>
<feature type="compositionally biased region" description="Low complexity" evidence="5">
    <location>
        <begin position="239"/>
        <end position="250"/>
    </location>
</feature>
<proteinExistence type="predicted"/>
<organism evidence="7 8">
    <name type="scientific">Globodera rostochiensis</name>
    <name type="common">Golden nematode worm</name>
    <name type="synonym">Heterodera rostochiensis</name>
    <dbReference type="NCBI Taxonomy" id="31243"/>
    <lineage>
        <taxon>Eukaryota</taxon>
        <taxon>Metazoa</taxon>
        <taxon>Ecdysozoa</taxon>
        <taxon>Nematoda</taxon>
        <taxon>Chromadorea</taxon>
        <taxon>Rhabditida</taxon>
        <taxon>Tylenchina</taxon>
        <taxon>Tylenchomorpha</taxon>
        <taxon>Tylenchoidea</taxon>
        <taxon>Heteroderidae</taxon>
        <taxon>Heteroderinae</taxon>
        <taxon>Globodera</taxon>
    </lineage>
</organism>
<feature type="compositionally biased region" description="Basic and acidic residues" evidence="5">
    <location>
        <begin position="363"/>
        <end position="378"/>
    </location>
</feature>
<keyword evidence="3 4" id="KW-0539">Nucleus</keyword>
<feature type="domain" description="HMG box" evidence="6">
    <location>
        <begin position="309"/>
        <end position="377"/>
    </location>
</feature>
<evidence type="ECO:0000256" key="1">
    <source>
        <dbReference type="ARBA" id="ARBA00004123"/>
    </source>
</evidence>
<dbReference type="SMART" id="SM00398">
    <property type="entry name" value="HMG"/>
    <property type="match status" value="1"/>
</dbReference>
<dbReference type="GO" id="GO:0007420">
    <property type="term" value="P:brain development"/>
    <property type="evidence" value="ECO:0007669"/>
    <property type="project" value="TreeGrafter"/>
</dbReference>
<dbReference type="GO" id="GO:0000122">
    <property type="term" value="P:negative regulation of transcription by RNA polymerase II"/>
    <property type="evidence" value="ECO:0007669"/>
    <property type="project" value="TreeGrafter"/>
</dbReference>
<dbReference type="Gene3D" id="1.10.30.10">
    <property type="entry name" value="High mobility group box domain"/>
    <property type="match status" value="1"/>
</dbReference>
<evidence type="ECO:0000256" key="3">
    <source>
        <dbReference type="ARBA" id="ARBA00023242"/>
    </source>
</evidence>
<dbReference type="Proteomes" id="UP000887572">
    <property type="component" value="Unplaced"/>
</dbReference>
<feature type="compositionally biased region" description="Gly residues" evidence="5">
    <location>
        <begin position="439"/>
        <end position="450"/>
    </location>
</feature>
<dbReference type="AlphaFoldDB" id="A0A914I8J0"/>
<keyword evidence="2 4" id="KW-0238">DNA-binding</keyword>
<evidence type="ECO:0000313" key="7">
    <source>
        <dbReference type="Proteomes" id="UP000887572"/>
    </source>
</evidence>
<dbReference type="WBParaSite" id="Gr19_v10_g847.t1">
    <property type="protein sequence ID" value="Gr19_v10_g847.t1"/>
    <property type="gene ID" value="Gr19_v10_g847"/>
</dbReference>
<evidence type="ECO:0000256" key="5">
    <source>
        <dbReference type="SAM" id="MobiDB-lite"/>
    </source>
</evidence>
<dbReference type="PROSITE" id="PS50118">
    <property type="entry name" value="HMG_BOX_2"/>
    <property type="match status" value="1"/>
</dbReference>
<dbReference type="GO" id="GO:0000978">
    <property type="term" value="F:RNA polymerase II cis-regulatory region sequence-specific DNA binding"/>
    <property type="evidence" value="ECO:0007669"/>
    <property type="project" value="TreeGrafter"/>
</dbReference>
<feature type="compositionally biased region" description="Basic and acidic residues" evidence="5">
    <location>
        <begin position="301"/>
        <end position="310"/>
    </location>
</feature>
<dbReference type="InterPro" id="IPR009071">
    <property type="entry name" value="HMG_box_dom"/>
</dbReference>
<dbReference type="PANTHER" id="PTHR10270">
    <property type="entry name" value="SOX TRANSCRIPTION FACTOR"/>
    <property type="match status" value="1"/>
</dbReference>
<evidence type="ECO:0000259" key="6">
    <source>
        <dbReference type="PROSITE" id="PS50118"/>
    </source>
</evidence>
<evidence type="ECO:0000256" key="4">
    <source>
        <dbReference type="PROSITE-ProRule" id="PRU00267"/>
    </source>
</evidence>
<keyword evidence="7" id="KW-1185">Reference proteome</keyword>
<dbReference type="PANTHER" id="PTHR10270:SF324">
    <property type="entry name" value="SOX DOMAIN-CONTAINING PROTEIN DICHAETE-RELATED"/>
    <property type="match status" value="1"/>
</dbReference>
<dbReference type="GO" id="GO:0005634">
    <property type="term" value="C:nucleus"/>
    <property type="evidence" value="ECO:0007669"/>
    <property type="project" value="UniProtKB-SubCell"/>
</dbReference>
<dbReference type="GO" id="GO:0030182">
    <property type="term" value="P:neuron differentiation"/>
    <property type="evidence" value="ECO:0007669"/>
    <property type="project" value="TreeGrafter"/>
</dbReference>
<accession>A0A914I8J0</accession>
<sequence>MKLRYCRVAEGCFDGIVDQKWVGKVVAKCSFIHQQQQKHLMAMITMLEQHSGTTTDAPHQIGHLHQQLKPSTNGPNNAASVHGQSPGAMLSANSTPEGTLLPTDPADQTHQQTSHMGVHAHPIMSADEYYTMFANGLFAGSAHGEISCLNFPPQPISSSVAVDAVNMFAMSRSDLGSDPASLMQQSNGPGGASSSSNSVELLMASQNDSDLQQQQAQHQRQQMPLSLLHHAPNSAEMCSPGSSSNSATSSLYNQHQQQVQNNFALGITNHHNNGDLQHHTQQHNHNSGSNSRPGHHHAREKKCSQEERVKRPMNAFMVWSRGQRKKMAVENPKMHNSEISKRLGEEWKKLEELEKRPFIDEAKRLRNEHMQDHPDYKYRPRRKAKQQLQQQQQQQQQQHNHHSSNSNSHHAKKNTTHQQQQHHVHSSSHQQQQQQHAIGHGGLGAVVGGHGAMPSTADGLALAAFDALKCLPQQMCHHPSSTTAGGWPQMMVGPAQHSPAHQAAAAYLAGSSDPYSAAAMYGMMSGGHAPWPSMYGTAGLATSDAGSYEQQLQQSLHDGSGLGAFGHVKVERLESPKMGGGTAAGGDPSAEPSAMFGPAGSCLDLQALLRWPSADPCVDMAAAMLKAGPGVVGGDSTPAMMGMAQSAWSSASMWGAGTPPAGMNPEQNQQ</sequence>
<dbReference type="InterPro" id="IPR036910">
    <property type="entry name" value="HMG_box_dom_sf"/>
</dbReference>
<feature type="region of interest" description="Disordered" evidence="5">
    <location>
        <begin position="66"/>
        <end position="100"/>
    </location>
</feature>
<reference evidence="8" key="1">
    <citation type="submission" date="2022-11" db="UniProtKB">
        <authorList>
            <consortium name="WormBaseParasite"/>
        </authorList>
    </citation>
    <scope>IDENTIFICATION</scope>
</reference>
<evidence type="ECO:0000256" key="2">
    <source>
        <dbReference type="ARBA" id="ARBA00023125"/>
    </source>
</evidence>
<feature type="region of interest" description="Disordered" evidence="5">
    <location>
        <begin position="232"/>
        <end position="254"/>
    </location>
</feature>
<comment type="subcellular location">
    <subcellularLocation>
        <location evidence="1">Nucleus</location>
    </subcellularLocation>
</comment>
<protein>
    <submittedName>
        <fullName evidence="8">HMG box domain-containing protein</fullName>
    </submittedName>
</protein>